<dbReference type="Gene3D" id="3.10.200.10">
    <property type="entry name" value="Alpha carbonic anhydrase"/>
    <property type="match status" value="1"/>
</dbReference>
<gene>
    <name evidence="10" type="primary">ca2</name>
    <name evidence="10" type="ORF">GWK47_025441</name>
</gene>
<dbReference type="InterPro" id="IPR018338">
    <property type="entry name" value="Carbonic_anhydrase_a-class_CS"/>
</dbReference>
<dbReference type="PROSITE" id="PS00162">
    <property type="entry name" value="ALPHA_CA_1"/>
    <property type="match status" value="1"/>
</dbReference>
<dbReference type="OrthoDB" id="429145at2759"/>
<organism evidence="10 11">
    <name type="scientific">Chionoecetes opilio</name>
    <name type="common">Atlantic snow crab</name>
    <name type="synonym">Cancer opilio</name>
    <dbReference type="NCBI Taxonomy" id="41210"/>
    <lineage>
        <taxon>Eukaryota</taxon>
        <taxon>Metazoa</taxon>
        <taxon>Ecdysozoa</taxon>
        <taxon>Arthropoda</taxon>
        <taxon>Crustacea</taxon>
        <taxon>Multicrustacea</taxon>
        <taxon>Malacostraca</taxon>
        <taxon>Eumalacostraca</taxon>
        <taxon>Eucarida</taxon>
        <taxon>Decapoda</taxon>
        <taxon>Pleocyemata</taxon>
        <taxon>Brachyura</taxon>
        <taxon>Eubrachyura</taxon>
        <taxon>Majoidea</taxon>
        <taxon>Majidae</taxon>
        <taxon>Chionoecetes</taxon>
    </lineage>
</organism>
<keyword evidence="6 8" id="KW-0456">Lyase</keyword>
<dbReference type="GO" id="GO:0004089">
    <property type="term" value="F:carbonate dehydratase activity"/>
    <property type="evidence" value="ECO:0007669"/>
    <property type="project" value="UniProtKB-UniRule"/>
</dbReference>
<evidence type="ECO:0000256" key="7">
    <source>
        <dbReference type="ARBA" id="ARBA00048348"/>
    </source>
</evidence>
<protein>
    <recommendedName>
        <fullName evidence="3 8">Carbonic anhydrase</fullName>
        <ecNumber evidence="3 8">4.2.1.1</ecNumber>
    </recommendedName>
</protein>
<reference evidence="10" key="1">
    <citation type="submission" date="2020-07" db="EMBL/GenBank/DDBJ databases">
        <title>The High-quality genome of the commercially important snow crab, Chionoecetes opilio.</title>
        <authorList>
            <person name="Jeong J.-H."/>
            <person name="Ryu S."/>
        </authorList>
    </citation>
    <scope>NUCLEOTIDE SEQUENCE</scope>
    <source>
        <strain evidence="10">MADBK_172401_WGS</strain>
        <tissue evidence="10">Digestive gland</tissue>
    </source>
</reference>
<dbReference type="Proteomes" id="UP000770661">
    <property type="component" value="Unassembled WGS sequence"/>
</dbReference>
<evidence type="ECO:0000256" key="5">
    <source>
        <dbReference type="ARBA" id="ARBA00022833"/>
    </source>
</evidence>
<keyword evidence="5 8" id="KW-0862">Zinc</keyword>
<dbReference type="InterPro" id="IPR023561">
    <property type="entry name" value="Carbonic_anhydrase_a-class"/>
</dbReference>
<comment type="cofactor">
    <cofactor evidence="1 8">
        <name>Zn(2+)</name>
        <dbReference type="ChEBI" id="CHEBI:29105"/>
    </cofactor>
</comment>
<name>A0A8J8WLJ6_CHIOP</name>
<evidence type="ECO:0000256" key="6">
    <source>
        <dbReference type="ARBA" id="ARBA00023239"/>
    </source>
</evidence>
<comment type="catalytic activity">
    <reaction evidence="7 8">
        <text>hydrogencarbonate + H(+) = CO2 + H2O</text>
        <dbReference type="Rhea" id="RHEA:10748"/>
        <dbReference type="ChEBI" id="CHEBI:15377"/>
        <dbReference type="ChEBI" id="CHEBI:15378"/>
        <dbReference type="ChEBI" id="CHEBI:16526"/>
        <dbReference type="ChEBI" id="CHEBI:17544"/>
        <dbReference type="EC" id="4.2.1.1"/>
    </reaction>
</comment>
<dbReference type="InterPro" id="IPR001148">
    <property type="entry name" value="CA_dom"/>
</dbReference>
<dbReference type="PANTHER" id="PTHR18952">
    <property type="entry name" value="CARBONIC ANHYDRASE"/>
    <property type="match status" value="1"/>
</dbReference>
<proteinExistence type="inferred from homology"/>
<dbReference type="PANTHER" id="PTHR18952:SF141">
    <property type="entry name" value="CARBONIC ANHYDRASE"/>
    <property type="match status" value="1"/>
</dbReference>
<evidence type="ECO:0000256" key="1">
    <source>
        <dbReference type="ARBA" id="ARBA00001947"/>
    </source>
</evidence>
<comment type="similarity">
    <text evidence="2 8">Belongs to the alpha-carbonic anhydrase family.</text>
</comment>
<evidence type="ECO:0000313" key="11">
    <source>
        <dbReference type="Proteomes" id="UP000770661"/>
    </source>
</evidence>
<keyword evidence="4 8" id="KW-0479">Metal-binding</keyword>
<dbReference type="CDD" id="cd00326">
    <property type="entry name" value="alpha_CA"/>
    <property type="match status" value="1"/>
</dbReference>
<dbReference type="InterPro" id="IPR036398">
    <property type="entry name" value="CA_dom_sf"/>
</dbReference>
<comment type="caution">
    <text evidence="10">The sequence shown here is derived from an EMBL/GenBank/DDBJ whole genome shotgun (WGS) entry which is preliminary data.</text>
</comment>
<dbReference type="EC" id="4.2.1.1" evidence="3 8"/>
<keyword evidence="11" id="KW-1185">Reference proteome</keyword>
<sequence length="254" mass="28181">MYPVAGGSKQSPIDIKKTGCHPDIRLTKMRASYAEIRISELSNNGFSWKAQVGSGRSSLRGGPLGDDEYVLEQFHPHWGKVNERGSEHTIDGACYPAELHLVHWNKSKFNSFAEAAAAEGGLAVLGMFLAVGQVHPEMSKICSLLPFISHKGQAITMPDVIQPGTFIPRNGSYYTYAGSLTTPPCYESVTWIVFEQPLQISEAQLDCFRALKSYHPCETCPQDELQGALVENYRPPCPLCDRVVRKFSDKQEEE</sequence>
<evidence type="ECO:0000259" key="9">
    <source>
        <dbReference type="PROSITE" id="PS51144"/>
    </source>
</evidence>
<evidence type="ECO:0000256" key="8">
    <source>
        <dbReference type="RuleBase" id="RU367011"/>
    </source>
</evidence>
<dbReference type="SUPFAM" id="SSF51069">
    <property type="entry name" value="Carbonic anhydrase"/>
    <property type="match status" value="1"/>
</dbReference>
<evidence type="ECO:0000256" key="3">
    <source>
        <dbReference type="ARBA" id="ARBA00012925"/>
    </source>
</evidence>
<dbReference type="Pfam" id="PF00194">
    <property type="entry name" value="Carb_anhydrase"/>
    <property type="match status" value="1"/>
</dbReference>
<evidence type="ECO:0000256" key="4">
    <source>
        <dbReference type="ARBA" id="ARBA00022723"/>
    </source>
</evidence>
<dbReference type="PROSITE" id="PS51144">
    <property type="entry name" value="ALPHA_CA_2"/>
    <property type="match status" value="1"/>
</dbReference>
<evidence type="ECO:0000313" key="10">
    <source>
        <dbReference type="EMBL" id="KAG0700929.1"/>
    </source>
</evidence>
<dbReference type="AlphaFoldDB" id="A0A8J8WLJ6"/>
<feature type="domain" description="Alpha-carbonic anhydrase" evidence="9">
    <location>
        <begin position="1"/>
        <end position="248"/>
    </location>
</feature>
<dbReference type="GO" id="GO:0005737">
    <property type="term" value="C:cytoplasm"/>
    <property type="evidence" value="ECO:0007669"/>
    <property type="project" value="TreeGrafter"/>
</dbReference>
<accession>A0A8J8WLJ6</accession>
<dbReference type="EMBL" id="JACEEZ010025427">
    <property type="protein sequence ID" value="KAG0700929.1"/>
    <property type="molecule type" value="Genomic_DNA"/>
</dbReference>
<evidence type="ECO:0000256" key="2">
    <source>
        <dbReference type="ARBA" id="ARBA00010718"/>
    </source>
</evidence>
<dbReference type="SMART" id="SM01057">
    <property type="entry name" value="Carb_anhydrase"/>
    <property type="match status" value="1"/>
</dbReference>
<dbReference type="GO" id="GO:0008270">
    <property type="term" value="F:zinc ion binding"/>
    <property type="evidence" value="ECO:0007669"/>
    <property type="project" value="UniProtKB-UniRule"/>
</dbReference>
<comment type="function">
    <text evidence="8">Reversible hydration of carbon dioxide.</text>
</comment>